<evidence type="ECO:0000256" key="4">
    <source>
        <dbReference type="ARBA" id="ARBA00007637"/>
    </source>
</evidence>
<comment type="pathway">
    <text evidence="3">Carbohydrate metabolism; galactose metabolism.</text>
</comment>
<dbReference type="GO" id="GO:0006012">
    <property type="term" value="P:galactose metabolic process"/>
    <property type="evidence" value="ECO:0007669"/>
    <property type="project" value="UniProtKB-UniPathway"/>
</dbReference>
<keyword evidence="13" id="KW-1185">Reference proteome</keyword>
<dbReference type="SUPFAM" id="SSF51735">
    <property type="entry name" value="NAD(P)-binding Rossmann-fold domains"/>
    <property type="match status" value="1"/>
</dbReference>
<gene>
    <name evidence="12" type="primary">galE</name>
    <name evidence="12" type="ORF">DCC88_11555</name>
</gene>
<organism evidence="12 13">
    <name type="scientific">Spirobacillus cienkowskii</name>
    <dbReference type="NCBI Taxonomy" id="495820"/>
    <lineage>
        <taxon>Bacteria</taxon>
        <taxon>Pseudomonadati</taxon>
        <taxon>Bdellovibrionota</taxon>
        <taxon>Oligoflexia</taxon>
        <taxon>Silvanigrellales</taxon>
        <taxon>Spirobacillus</taxon>
    </lineage>
</organism>
<dbReference type="Gene3D" id="3.40.50.720">
    <property type="entry name" value="NAD(P)-binding Rossmann-like Domain"/>
    <property type="match status" value="1"/>
</dbReference>
<dbReference type="InterPro" id="IPR005886">
    <property type="entry name" value="UDP_G4E"/>
</dbReference>
<comment type="cofactor">
    <cofactor evidence="2">
        <name>NAD(+)</name>
        <dbReference type="ChEBI" id="CHEBI:57540"/>
    </cofactor>
</comment>
<dbReference type="Proteomes" id="UP000253934">
    <property type="component" value="Unassembled WGS sequence"/>
</dbReference>
<comment type="caution">
    <text evidence="12">The sequence shown here is derived from an EMBL/GenBank/DDBJ whole genome shotgun (WGS) entry which is preliminary data.</text>
</comment>
<dbReference type="AlphaFoldDB" id="A0A369KNP7"/>
<dbReference type="NCBIfam" id="TIGR01179">
    <property type="entry name" value="galE"/>
    <property type="match status" value="1"/>
</dbReference>
<evidence type="ECO:0000256" key="7">
    <source>
        <dbReference type="ARBA" id="ARBA00023027"/>
    </source>
</evidence>
<name>A0A369KNP7_9BACT</name>
<dbReference type="PANTHER" id="PTHR43725">
    <property type="entry name" value="UDP-GLUCOSE 4-EPIMERASE"/>
    <property type="match status" value="1"/>
</dbReference>
<dbReference type="EC" id="5.1.3.2" evidence="5"/>
<comment type="catalytic activity">
    <reaction evidence="1">
        <text>UDP-alpha-D-glucose = UDP-alpha-D-galactose</text>
        <dbReference type="Rhea" id="RHEA:22168"/>
        <dbReference type="ChEBI" id="CHEBI:58885"/>
        <dbReference type="ChEBI" id="CHEBI:66914"/>
        <dbReference type="EC" id="5.1.3.2"/>
    </reaction>
</comment>
<feature type="domain" description="NAD-dependent epimerase/dehydratase" evidence="11">
    <location>
        <begin position="3"/>
        <end position="244"/>
    </location>
</feature>
<keyword evidence="8 12" id="KW-0413">Isomerase</keyword>
<comment type="similarity">
    <text evidence="4">Belongs to the NAD(P)-dependent epimerase/dehydratase family.</text>
</comment>
<evidence type="ECO:0000256" key="3">
    <source>
        <dbReference type="ARBA" id="ARBA00004947"/>
    </source>
</evidence>
<dbReference type="InterPro" id="IPR001509">
    <property type="entry name" value="Epimerase_deHydtase"/>
</dbReference>
<proteinExistence type="inferred from homology"/>
<evidence type="ECO:0000256" key="5">
    <source>
        <dbReference type="ARBA" id="ARBA00013189"/>
    </source>
</evidence>
<evidence type="ECO:0000256" key="1">
    <source>
        <dbReference type="ARBA" id="ARBA00000083"/>
    </source>
</evidence>
<sequence length="335" mass="37547">MKILVSGGAGYIGSTICSALEDSGYKPIIIDSLVTGKVEFVKNRIFYHGDIADYKILEKIFFEHPDIEYAIHCAALIVVPDSIVKPYEYYRENVAKSNEFFKQLLNFGCKKLVFSSSASIYDTPPNFVVTEQSFIKPCSPYAKSKFMMELILQDFCSAYSGMKAVSLRYFNPIGADPKMRSGSHHSNPSHVLAKLISTAQGNEAEFNITGVNWPTRDGSGIRDYIHVWDLAEAHVKAIENFDTIFVKQNNPYCVINLGTGKGVTVKELLSAFENIYGKTIPKKETDPRPGDIAGSYANADLAHKLLNWKAKLEIERGIYDALKWNKEKNNIFKPN</sequence>
<accession>A0A369KNP7</accession>
<dbReference type="GO" id="GO:0003978">
    <property type="term" value="F:UDP-glucose 4-epimerase activity"/>
    <property type="evidence" value="ECO:0007669"/>
    <property type="project" value="UniProtKB-EC"/>
</dbReference>
<dbReference type="InterPro" id="IPR036291">
    <property type="entry name" value="NAD(P)-bd_dom_sf"/>
</dbReference>
<evidence type="ECO:0000256" key="10">
    <source>
        <dbReference type="ARBA" id="ARBA00033067"/>
    </source>
</evidence>
<protein>
    <recommendedName>
        <fullName evidence="6">UDP-glucose 4-epimerase</fullName>
        <ecNumber evidence="5">5.1.3.2</ecNumber>
    </recommendedName>
    <alternativeName>
        <fullName evidence="10">Galactowaldenase</fullName>
    </alternativeName>
    <alternativeName>
        <fullName evidence="9">UDP-galactose 4-epimerase</fullName>
    </alternativeName>
</protein>
<dbReference type="UniPathway" id="UPA00214"/>
<evidence type="ECO:0000256" key="2">
    <source>
        <dbReference type="ARBA" id="ARBA00001911"/>
    </source>
</evidence>
<evidence type="ECO:0000313" key="13">
    <source>
        <dbReference type="Proteomes" id="UP000253934"/>
    </source>
</evidence>
<dbReference type="EMBL" id="QOVW01000099">
    <property type="protein sequence ID" value="RDB35172.1"/>
    <property type="molecule type" value="Genomic_DNA"/>
</dbReference>
<reference evidence="12" key="1">
    <citation type="submission" date="2018-04" db="EMBL/GenBank/DDBJ databases">
        <title>Draft genome sequence of the Candidatus Spirobacillus cienkowskii, a pathogen of freshwater Daphnia species, reconstructed from hemolymph metagenomic reads.</title>
        <authorList>
            <person name="Bresciani L."/>
            <person name="Lemos L.N."/>
            <person name="Wale N."/>
            <person name="Lin J.Y."/>
            <person name="Fernandes G.R."/>
            <person name="Duffy M.A."/>
            <person name="Rodrigues J.M."/>
        </authorList>
    </citation>
    <scope>NUCLEOTIDE SEQUENCE [LARGE SCALE GENOMIC DNA]</scope>
    <source>
        <strain evidence="12">Binning01</strain>
    </source>
</reference>
<evidence type="ECO:0000313" key="12">
    <source>
        <dbReference type="EMBL" id="RDB35172.1"/>
    </source>
</evidence>
<evidence type="ECO:0000256" key="8">
    <source>
        <dbReference type="ARBA" id="ARBA00023235"/>
    </source>
</evidence>
<evidence type="ECO:0000256" key="9">
    <source>
        <dbReference type="ARBA" id="ARBA00031367"/>
    </source>
</evidence>
<evidence type="ECO:0000259" key="11">
    <source>
        <dbReference type="Pfam" id="PF01370"/>
    </source>
</evidence>
<dbReference type="Gene3D" id="3.90.25.10">
    <property type="entry name" value="UDP-galactose 4-epimerase, domain 1"/>
    <property type="match status" value="1"/>
</dbReference>
<keyword evidence="7" id="KW-0520">NAD</keyword>
<dbReference type="Pfam" id="PF01370">
    <property type="entry name" value="Epimerase"/>
    <property type="match status" value="1"/>
</dbReference>
<evidence type="ECO:0000256" key="6">
    <source>
        <dbReference type="ARBA" id="ARBA00018569"/>
    </source>
</evidence>